<dbReference type="AlphaFoldDB" id="A0A7J4KV13"/>
<evidence type="ECO:0000313" key="2">
    <source>
        <dbReference type="Proteomes" id="UP000527315"/>
    </source>
</evidence>
<sequence>MRKDVYFTRTHKGKEANEDEVREFERSALSDFGRGNKVFIIEKFPKKFFQLATRIKLEKVDEPVSSLSALSNSRLFRVVSANSIYG</sequence>
<reference evidence="2" key="1">
    <citation type="journal article" date="2020" name="bioRxiv">
        <title>A rank-normalized archaeal taxonomy based on genome phylogeny resolves widespread incomplete and uneven classifications.</title>
        <authorList>
            <person name="Rinke C."/>
            <person name="Chuvochina M."/>
            <person name="Mussig A.J."/>
            <person name="Chaumeil P.-A."/>
            <person name="Waite D.W."/>
            <person name="Whitman W.B."/>
            <person name="Parks D.H."/>
            <person name="Hugenholtz P."/>
        </authorList>
    </citation>
    <scope>NUCLEOTIDE SEQUENCE [LARGE SCALE GENOMIC DNA]</scope>
</reference>
<protein>
    <submittedName>
        <fullName evidence="1">Uncharacterized protein</fullName>
    </submittedName>
</protein>
<organism evidence="1 2">
    <name type="scientific">Candidatus Iainarchaeum sp</name>
    <dbReference type="NCBI Taxonomy" id="3101447"/>
    <lineage>
        <taxon>Archaea</taxon>
        <taxon>Candidatus Iainarchaeota</taxon>
        <taxon>Candidatus Iainarchaeia</taxon>
        <taxon>Candidatus Iainarchaeales</taxon>
        <taxon>Candidatus Iainarchaeaceae</taxon>
        <taxon>Candidatus Iainarchaeum</taxon>
    </lineage>
</organism>
<proteinExistence type="predicted"/>
<evidence type="ECO:0000313" key="1">
    <source>
        <dbReference type="EMBL" id="HIH33534.1"/>
    </source>
</evidence>
<comment type="caution">
    <text evidence="1">The sequence shown here is derived from an EMBL/GenBank/DDBJ whole genome shotgun (WGS) entry which is preliminary data.</text>
</comment>
<dbReference type="EMBL" id="DUFJ01000106">
    <property type="protein sequence ID" value="HIH33534.1"/>
    <property type="molecule type" value="Genomic_DNA"/>
</dbReference>
<accession>A0A7J4KV13</accession>
<dbReference type="Proteomes" id="UP000527315">
    <property type="component" value="Unassembled WGS sequence"/>
</dbReference>
<name>A0A7J4KV13_9ARCH</name>
<gene>
    <name evidence="1" type="ORF">HA227_04780</name>
</gene>